<evidence type="ECO:0000256" key="1">
    <source>
        <dbReference type="ARBA" id="ARBA00009431"/>
    </source>
</evidence>
<dbReference type="Gene3D" id="3.40.50.1820">
    <property type="entry name" value="alpha/beta hydrolase"/>
    <property type="match status" value="4"/>
</dbReference>
<dbReference type="FunFam" id="3.40.50.1820:FF:000222">
    <property type="entry name" value="Carboxypeptidase"/>
    <property type="match status" value="2"/>
</dbReference>
<protein>
    <submittedName>
        <fullName evidence="4">Carboxypeptidase</fullName>
    </submittedName>
</protein>
<evidence type="ECO:0000256" key="2">
    <source>
        <dbReference type="SAM" id="MobiDB-lite"/>
    </source>
</evidence>
<sequence>MSCRGMSCRGMSCPGPISDPYNTYQSCYGEAKNNGSGSRADEAFLPSRVSIATPAVPSWFSYFMDQGALMNLESTDSQGSFQCYADKAIEKYLQLDIVRKALNIPDEVSPWTECNNHVFENYDQETPDMTDVFEALMETGYPLRMLIYNGDVSITNNFMGDQWFIEDLAEKHGFNVTQDFTSWNFSLGADLVPFTGGFSKLFSYGKMTIDLVTVKGAGQFVPTDRPAQALQIFTNFLHQTNYSTMTPYDSQLQPLKEEYEPETMTISRRKADQIFELPGLTFNISFNQYSGYLEASKGNFIHYWLLETQNNPLTDPLILWLGGAPGCSSLGALLTEHGPFHPNPDGKTLFENVYSWNKAASILYLDGPPDVGFSYSDNTNYTYNDQRLAEDTYLALKDFVTVYPEYLNRPLYIAGEGYGGVYAPVLASLLIDKMQSGELTGINLSGMLIGNGELSRIQQIKSSISILYYHGVYGKEEWDQLRQCCPEMKSYQDLALCDFSEDISIDEHGVASAINKSTCGELVVEMGQNGVWKNAKIQDLHNMYEDCYQLQTVLLPSRNIQRNNPNFNPVSTDNQGGFQCYASSATASWLNSPAVQMALHIPIYVQDWDACNEDVANAFVQDHPDTGAVFDHIAASGYPLRVLIYNGDVDPVSNFLGNQWFIEQFAKRNVFSTSKKYGPWNYKQQIGGYWKRFSGDSMELDLLTVKGAGHFAATDRPGPAFQMFNDFLAHRDYGVSIEALSTDKHSLKQEYQIMEWIASSKLGISEVIREHLAENGYTFEATKANVTSTNSNGKDQSSYPSDKTSDKITNLPGLTFSPGFDQYSGFLDASNGTHLHYWLVESQTNPTKDPIILWLNGGPGCSSLNGLLTELGLFRPSADGQLLLENPYAWNKFANVLFLEAPRAVGFSYNEYDPNNKIVYTDDMTANDNLLAVKSFFAKFPEYQKRRFYIMGESFGGVYVPTLVRNLLKDIKNGNSANIDFAGFAIGNGILSQYDQLNSAVDLFYFRGVYSEEQYQAVSNCCTLDHNMDPMYSARSCNFSRFLFGVNPDTATPEELKCSNLVKTLSYDLLWYTANDAYNTYQDCYVDDLTENKRHKREAYSYGGQTLSDKYPFVNQKRQINYKSTDPFRGAPCYLGKGTHTYLNRPDVREALHVDRPELQNVEWEKCSQTLNYNHMNKYMDMSSTFEEIFQSGIPLDILIYNGDVDMVCQFLGDEWFIDRLMGTHDAKGTERIPWTYSLKSENTSSPYLPRLAGYQKRFNLTQFGVTLDQLTVKGSGHMVPLDRPGPALQMITNFITSRDYSAMLPEIYPKPLFKEFVPPTPPPVDRRTADEVFDLPGLTFVPNFRQFSGYLKPKTPGVYLHYWFVKSQNHPATDPIICYFEGGPGGSSLTPMFTEVGPFFPNADGSTFFENVFSWNKVSTK</sequence>
<feature type="compositionally biased region" description="Polar residues" evidence="2">
    <location>
        <begin position="787"/>
        <end position="802"/>
    </location>
</feature>
<dbReference type="PROSITE" id="PS00560">
    <property type="entry name" value="CARBOXYPEPT_SER_HIS"/>
    <property type="match status" value="1"/>
</dbReference>
<dbReference type="InterPro" id="IPR001563">
    <property type="entry name" value="Peptidase_S10"/>
</dbReference>
<dbReference type="PRINTS" id="PR00724">
    <property type="entry name" value="CRBOXYPTASEC"/>
</dbReference>
<reference evidence="4" key="1">
    <citation type="submission" date="2016-11" db="UniProtKB">
        <authorList>
            <consortium name="WormBaseParasite"/>
        </authorList>
    </citation>
    <scope>IDENTIFICATION</scope>
</reference>
<comment type="similarity">
    <text evidence="1">Belongs to the peptidase S10 family.</text>
</comment>
<evidence type="ECO:0000313" key="3">
    <source>
        <dbReference type="Proteomes" id="UP000095287"/>
    </source>
</evidence>
<dbReference type="GO" id="GO:0006508">
    <property type="term" value="P:proteolysis"/>
    <property type="evidence" value="ECO:0007669"/>
    <property type="project" value="InterPro"/>
</dbReference>
<name>A0A1I8AU45_9BILA</name>
<dbReference type="Pfam" id="PF00450">
    <property type="entry name" value="Peptidase_S10"/>
    <property type="match status" value="4"/>
</dbReference>
<organism evidence="3 4">
    <name type="scientific">Steinernema glaseri</name>
    <dbReference type="NCBI Taxonomy" id="37863"/>
    <lineage>
        <taxon>Eukaryota</taxon>
        <taxon>Metazoa</taxon>
        <taxon>Ecdysozoa</taxon>
        <taxon>Nematoda</taxon>
        <taxon>Chromadorea</taxon>
        <taxon>Rhabditida</taxon>
        <taxon>Tylenchina</taxon>
        <taxon>Panagrolaimomorpha</taxon>
        <taxon>Strongyloidoidea</taxon>
        <taxon>Steinernematidae</taxon>
        <taxon>Steinernema</taxon>
    </lineage>
</organism>
<evidence type="ECO:0000313" key="4">
    <source>
        <dbReference type="WBParaSite" id="L893_g8914.t1"/>
    </source>
</evidence>
<dbReference type="GO" id="GO:0004185">
    <property type="term" value="F:serine-type carboxypeptidase activity"/>
    <property type="evidence" value="ECO:0007669"/>
    <property type="project" value="InterPro"/>
</dbReference>
<dbReference type="InterPro" id="IPR033124">
    <property type="entry name" value="Ser_caboxypep_his_AS"/>
</dbReference>
<dbReference type="PANTHER" id="PTHR11802">
    <property type="entry name" value="SERINE PROTEASE FAMILY S10 SERINE CARBOXYPEPTIDASE"/>
    <property type="match status" value="1"/>
</dbReference>
<dbReference type="PANTHER" id="PTHR11802:SF480">
    <property type="entry name" value="CARBOXYPEPTIDASE"/>
    <property type="match status" value="1"/>
</dbReference>
<keyword evidence="3" id="KW-1185">Reference proteome</keyword>
<accession>A0A1I8AU45</accession>
<dbReference type="WBParaSite" id="L893_g8914.t1">
    <property type="protein sequence ID" value="L893_g8914.t1"/>
    <property type="gene ID" value="L893_g8914"/>
</dbReference>
<dbReference type="SUPFAM" id="SSF53474">
    <property type="entry name" value="alpha/beta-Hydrolases"/>
    <property type="match status" value="4"/>
</dbReference>
<proteinExistence type="inferred from homology"/>
<dbReference type="Proteomes" id="UP000095287">
    <property type="component" value="Unplaced"/>
</dbReference>
<feature type="region of interest" description="Disordered" evidence="2">
    <location>
        <begin position="787"/>
        <end position="806"/>
    </location>
</feature>
<dbReference type="InterPro" id="IPR029058">
    <property type="entry name" value="AB_hydrolase_fold"/>
</dbReference>